<feature type="domain" description="J" evidence="1">
    <location>
        <begin position="144"/>
        <end position="201"/>
    </location>
</feature>
<keyword evidence="3" id="KW-1185">Reference proteome</keyword>
<dbReference type="Pfam" id="PF00226">
    <property type="entry name" value="DnaJ"/>
    <property type="match status" value="1"/>
</dbReference>
<dbReference type="RefSeq" id="WP_284310509.1">
    <property type="nucleotide sequence ID" value="NZ_BSPC01000005.1"/>
</dbReference>
<evidence type="ECO:0000313" key="2">
    <source>
        <dbReference type="EMBL" id="GLS17703.1"/>
    </source>
</evidence>
<comment type="caution">
    <text evidence="2">The sequence shown here is derived from an EMBL/GenBank/DDBJ whole genome shotgun (WGS) entry which is preliminary data.</text>
</comment>
<dbReference type="InterPro" id="IPR001623">
    <property type="entry name" value="DnaJ_domain"/>
</dbReference>
<name>A0ABQ6CBD6_9HYPH</name>
<evidence type="ECO:0000259" key="1">
    <source>
        <dbReference type="PROSITE" id="PS50076"/>
    </source>
</evidence>
<reference evidence="3" key="1">
    <citation type="journal article" date="2019" name="Int. J. Syst. Evol. Microbiol.">
        <title>The Global Catalogue of Microorganisms (GCM) 10K type strain sequencing project: providing services to taxonomists for standard genome sequencing and annotation.</title>
        <authorList>
            <consortium name="The Broad Institute Genomics Platform"/>
            <consortium name="The Broad Institute Genome Sequencing Center for Infectious Disease"/>
            <person name="Wu L."/>
            <person name="Ma J."/>
        </authorList>
    </citation>
    <scope>NUCLEOTIDE SEQUENCE [LARGE SCALE GENOMIC DNA]</scope>
    <source>
        <strain evidence="3">NBRC 101365</strain>
    </source>
</reference>
<proteinExistence type="predicted"/>
<evidence type="ECO:0000313" key="3">
    <source>
        <dbReference type="Proteomes" id="UP001156882"/>
    </source>
</evidence>
<accession>A0ABQ6CBD6</accession>
<dbReference type="SUPFAM" id="SSF46565">
    <property type="entry name" value="Chaperone J-domain"/>
    <property type="match status" value="1"/>
</dbReference>
<dbReference type="Gene3D" id="1.10.287.110">
    <property type="entry name" value="DnaJ domain"/>
    <property type="match status" value="1"/>
</dbReference>
<organism evidence="2 3">
    <name type="scientific">Labrys miyagiensis</name>
    <dbReference type="NCBI Taxonomy" id="346912"/>
    <lineage>
        <taxon>Bacteria</taxon>
        <taxon>Pseudomonadati</taxon>
        <taxon>Pseudomonadota</taxon>
        <taxon>Alphaproteobacteria</taxon>
        <taxon>Hyphomicrobiales</taxon>
        <taxon>Xanthobacteraceae</taxon>
        <taxon>Labrys</taxon>
    </lineage>
</organism>
<sequence>MDLDSPLFDRIRVRPRAEEVHQASERLCEHVNCRNHGEFRAPKGRNREGQFWHFCLEHVRDYNKNYNYFAGLPDDSVSAYQRDAAFGHRPTWTMGVNPWAKKRGAQAGPEVQDDFGFFDDAHGFRRQTAAPEPERRRLKILERKALEALDLPETANGPEIKARYKTLVKRLHPDANGGDRSSEDQLRGIIQAYNTLRSAGLC</sequence>
<dbReference type="EMBL" id="BSPC01000005">
    <property type="protein sequence ID" value="GLS17703.1"/>
    <property type="molecule type" value="Genomic_DNA"/>
</dbReference>
<dbReference type="CDD" id="cd06257">
    <property type="entry name" value="DnaJ"/>
    <property type="match status" value="1"/>
</dbReference>
<dbReference type="Proteomes" id="UP001156882">
    <property type="component" value="Unassembled WGS sequence"/>
</dbReference>
<dbReference type="SMART" id="SM00271">
    <property type="entry name" value="DnaJ"/>
    <property type="match status" value="1"/>
</dbReference>
<protein>
    <submittedName>
        <fullName evidence="2">Molecular chaperone DnaJ</fullName>
    </submittedName>
</protein>
<gene>
    <name evidence="2" type="ORF">GCM10007874_07180</name>
</gene>
<dbReference type="PROSITE" id="PS50076">
    <property type="entry name" value="DNAJ_2"/>
    <property type="match status" value="1"/>
</dbReference>
<dbReference type="InterPro" id="IPR036869">
    <property type="entry name" value="J_dom_sf"/>
</dbReference>
<dbReference type="PRINTS" id="PR00625">
    <property type="entry name" value="JDOMAIN"/>
</dbReference>